<gene>
    <name evidence="1" type="ORF">BVC71_03870</name>
</gene>
<protein>
    <recommendedName>
        <fullName evidence="3">Sulfotransferase domain-containing protein</fullName>
    </recommendedName>
</protein>
<dbReference type="RefSeq" id="WP_086450286.1">
    <property type="nucleotide sequence ID" value="NZ_MSPP01000001.1"/>
</dbReference>
<comment type="caution">
    <text evidence="1">The sequence shown here is derived from an EMBL/GenBank/DDBJ whole genome shotgun (WGS) entry which is preliminary data.</text>
</comment>
<evidence type="ECO:0000313" key="2">
    <source>
        <dbReference type="Proteomes" id="UP000194664"/>
    </source>
</evidence>
<evidence type="ECO:0000313" key="1">
    <source>
        <dbReference type="EMBL" id="OUD10637.1"/>
    </source>
</evidence>
<organism evidence="1 2">
    <name type="scientific">Marivivens niveibacter</name>
    <dbReference type="NCBI Taxonomy" id="1930667"/>
    <lineage>
        <taxon>Bacteria</taxon>
        <taxon>Pseudomonadati</taxon>
        <taxon>Pseudomonadota</taxon>
        <taxon>Alphaproteobacteria</taxon>
        <taxon>Rhodobacterales</taxon>
        <taxon>Paracoccaceae</taxon>
        <taxon>Marivivens group</taxon>
        <taxon>Marivivens</taxon>
    </lineage>
</organism>
<dbReference type="EMBL" id="MSPP01000001">
    <property type="protein sequence ID" value="OUD10637.1"/>
    <property type="molecule type" value="Genomic_DNA"/>
</dbReference>
<reference evidence="1 2" key="1">
    <citation type="submission" date="2016-12" db="EMBL/GenBank/DDBJ databases">
        <title>The draft genome sequence of HSLHS2.</title>
        <authorList>
            <person name="Hu D."/>
            <person name="Wang L."/>
            <person name="Shao Z."/>
        </authorList>
    </citation>
    <scope>NUCLEOTIDE SEQUENCE [LARGE SCALE GENOMIC DNA]</scope>
    <source>
        <strain evidence="1">MCCC 1A06712</strain>
    </source>
</reference>
<keyword evidence="2" id="KW-1185">Reference proteome</keyword>
<name>A0A251X1S2_9RHOB</name>
<dbReference type="AlphaFoldDB" id="A0A251X1S2"/>
<accession>A0A251X1S2</accession>
<dbReference type="Proteomes" id="UP000194664">
    <property type="component" value="Unassembled WGS sequence"/>
</dbReference>
<proteinExistence type="predicted"/>
<dbReference type="InterPro" id="IPR027417">
    <property type="entry name" value="P-loop_NTPase"/>
</dbReference>
<dbReference type="Gene3D" id="3.40.50.300">
    <property type="entry name" value="P-loop containing nucleotide triphosphate hydrolases"/>
    <property type="match status" value="1"/>
</dbReference>
<dbReference type="OrthoDB" id="4964299at2"/>
<evidence type="ECO:0008006" key="3">
    <source>
        <dbReference type="Google" id="ProtNLM"/>
    </source>
</evidence>
<dbReference type="SUPFAM" id="SSF52540">
    <property type="entry name" value="P-loop containing nucleoside triphosphate hydrolases"/>
    <property type="match status" value="1"/>
</dbReference>
<sequence>MTAPRFLCVGTHHKTGTVWMRRTFHKYASDNDIPIVRGYNGKQLSTLPASGPALVVHWNSLFPIPFFDASQARFLHIIRDPRDILISGARYHLTAPLGNEKFLRVPRDDLGGKTYQEHINSLPTTVDQMLFEMENKHRETVLEMLVWPYGHRHVVDLKFEDVVNDTDCSIFRGALEQMGVEGFDIDGVVKYYWDHSLFGGAAKSEDRAANVKQHVKSGKPAQWKTKLPREVAEIYVREFGQALITLGYAENNDWVDECRPASEIYPAA</sequence>